<comment type="caution">
    <text evidence="6">The sequence shown here is derived from an EMBL/GenBank/DDBJ whole genome shotgun (WGS) entry which is preliminary data.</text>
</comment>
<dbReference type="Pfam" id="PF00400">
    <property type="entry name" value="WD40"/>
    <property type="match status" value="7"/>
</dbReference>
<dbReference type="Gene3D" id="4.10.280.110">
    <property type="entry name" value="Pre-mRNA processing factor 4 domain"/>
    <property type="match status" value="1"/>
</dbReference>
<dbReference type="PRINTS" id="PR00320">
    <property type="entry name" value="GPROTEINBRPT"/>
</dbReference>
<dbReference type="GO" id="GO:0046540">
    <property type="term" value="C:U4/U6 x U5 tri-snRNP complex"/>
    <property type="evidence" value="ECO:0007669"/>
    <property type="project" value="TreeGrafter"/>
</dbReference>
<accession>A0A1D1UQZ0</accession>
<dbReference type="SUPFAM" id="SSF50978">
    <property type="entry name" value="WD40 repeat-like"/>
    <property type="match status" value="1"/>
</dbReference>
<evidence type="ECO:0000256" key="4">
    <source>
        <dbReference type="SAM" id="MobiDB-lite"/>
    </source>
</evidence>
<feature type="region of interest" description="Disordered" evidence="4">
    <location>
        <begin position="33"/>
        <end position="53"/>
    </location>
</feature>
<keyword evidence="1 3" id="KW-0853">WD repeat</keyword>
<organism evidence="6 7">
    <name type="scientific">Ramazzottius varieornatus</name>
    <name type="common">Water bear</name>
    <name type="synonym">Tardigrade</name>
    <dbReference type="NCBI Taxonomy" id="947166"/>
    <lineage>
        <taxon>Eukaryota</taxon>
        <taxon>Metazoa</taxon>
        <taxon>Ecdysozoa</taxon>
        <taxon>Tardigrada</taxon>
        <taxon>Eutardigrada</taxon>
        <taxon>Parachela</taxon>
        <taxon>Hypsibioidea</taxon>
        <taxon>Ramazzottiidae</taxon>
        <taxon>Ramazzottius</taxon>
    </lineage>
</organism>
<dbReference type="SMART" id="SM00500">
    <property type="entry name" value="SFM"/>
    <property type="match status" value="1"/>
</dbReference>
<dbReference type="SUPFAM" id="SSF158230">
    <property type="entry name" value="PRP4-like"/>
    <property type="match status" value="1"/>
</dbReference>
<dbReference type="Gene3D" id="2.130.10.10">
    <property type="entry name" value="YVTN repeat-like/Quinoprotein amine dehydrogenase"/>
    <property type="match status" value="3"/>
</dbReference>
<dbReference type="SMART" id="SM00320">
    <property type="entry name" value="WD40"/>
    <property type="match status" value="7"/>
</dbReference>
<feature type="repeat" description="WD" evidence="3">
    <location>
        <begin position="470"/>
        <end position="504"/>
    </location>
</feature>
<dbReference type="PANTHER" id="PTHR19846:SF0">
    <property type="entry name" value="PRE-MRNA PROCESSING FACTOR 4"/>
    <property type="match status" value="1"/>
</dbReference>
<dbReference type="InterPro" id="IPR015943">
    <property type="entry name" value="WD40/YVTN_repeat-like_dom_sf"/>
</dbReference>
<evidence type="ECO:0000313" key="6">
    <source>
        <dbReference type="EMBL" id="GAU89697.1"/>
    </source>
</evidence>
<dbReference type="GO" id="GO:0000398">
    <property type="term" value="P:mRNA splicing, via spliceosome"/>
    <property type="evidence" value="ECO:0007669"/>
    <property type="project" value="TreeGrafter"/>
</dbReference>
<dbReference type="STRING" id="947166.A0A1D1UQZ0"/>
<proteinExistence type="predicted"/>
<feature type="region of interest" description="Disordered" evidence="4">
    <location>
        <begin position="1"/>
        <end position="20"/>
    </location>
</feature>
<dbReference type="InterPro" id="IPR036322">
    <property type="entry name" value="WD40_repeat_dom_sf"/>
</dbReference>
<feature type="domain" description="Pre-mRNA processing factor 4 (PRP4)-like" evidence="5">
    <location>
        <begin position="84"/>
        <end position="134"/>
    </location>
</feature>
<dbReference type="FunFam" id="2.130.10.10:FF:001211">
    <property type="entry name" value="CBN-PRP-4 protein"/>
    <property type="match status" value="1"/>
</dbReference>
<dbReference type="PROSITE" id="PS50082">
    <property type="entry name" value="WD_REPEATS_2"/>
    <property type="match status" value="5"/>
</dbReference>
<evidence type="ECO:0000256" key="1">
    <source>
        <dbReference type="ARBA" id="ARBA00022574"/>
    </source>
</evidence>
<dbReference type="InterPro" id="IPR019775">
    <property type="entry name" value="WD40_repeat_CS"/>
</dbReference>
<dbReference type="AlphaFoldDB" id="A0A1D1UQZ0"/>
<dbReference type="GO" id="GO:0030621">
    <property type="term" value="F:U4 snRNA binding"/>
    <property type="evidence" value="ECO:0007669"/>
    <property type="project" value="TreeGrafter"/>
</dbReference>
<evidence type="ECO:0000256" key="3">
    <source>
        <dbReference type="PROSITE-ProRule" id="PRU00221"/>
    </source>
</evidence>
<reference evidence="6 7" key="1">
    <citation type="journal article" date="2016" name="Nat. Commun.">
        <title>Extremotolerant tardigrade genome and improved radiotolerance of human cultured cells by tardigrade-unique protein.</title>
        <authorList>
            <person name="Hashimoto T."/>
            <person name="Horikawa D.D."/>
            <person name="Saito Y."/>
            <person name="Kuwahara H."/>
            <person name="Kozuka-Hata H."/>
            <person name="Shin-I T."/>
            <person name="Minakuchi Y."/>
            <person name="Ohishi K."/>
            <person name="Motoyama A."/>
            <person name="Aizu T."/>
            <person name="Enomoto A."/>
            <person name="Kondo K."/>
            <person name="Tanaka S."/>
            <person name="Hara Y."/>
            <person name="Koshikawa S."/>
            <person name="Sagara H."/>
            <person name="Miura T."/>
            <person name="Yokobori S."/>
            <person name="Miyagawa K."/>
            <person name="Suzuki Y."/>
            <person name="Kubo T."/>
            <person name="Oyama M."/>
            <person name="Kohara Y."/>
            <person name="Fujiyama A."/>
            <person name="Arakawa K."/>
            <person name="Katayama T."/>
            <person name="Toyoda A."/>
            <person name="Kunieda T."/>
        </authorList>
    </citation>
    <scope>NUCLEOTIDE SEQUENCE [LARGE SCALE GENOMIC DNA]</scope>
    <source>
        <strain evidence="6 7">YOKOZUNA-1</strain>
    </source>
</reference>
<dbReference type="OrthoDB" id="540662at2759"/>
<dbReference type="GO" id="GO:0017070">
    <property type="term" value="F:U6 snRNA binding"/>
    <property type="evidence" value="ECO:0007669"/>
    <property type="project" value="TreeGrafter"/>
</dbReference>
<feature type="repeat" description="WD" evidence="3">
    <location>
        <begin position="342"/>
        <end position="383"/>
    </location>
</feature>
<feature type="repeat" description="WD" evidence="3">
    <location>
        <begin position="206"/>
        <end position="247"/>
    </location>
</feature>
<dbReference type="CDD" id="cd00200">
    <property type="entry name" value="WD40"/>
    <property type="match status" value="1"/>
</dbReference>
<dbReference type="FunFam" id="2.130.10.10:FF:000443">
    <property type="entry name" value="U4/U6 small nuclear ribonucleoprotein Prp4"/>
    <property type="match status" value="1"/>
</dbReference>
<dbReference type="InterPro" id="IPR036285">
    <property type="entry name" value="PRP4-like_sf"/>
</dbReference>
<name>A0A1D1UQZ0_RAMVA</name>
<keyword evidence="2" id="KW-0677">Repeat</keyword>
<dbReference type="Pfam" id="PF08799">
    <property type="entry name" value="PRP4"/>
    <property type="match status" value="1"/>
</dbReference>
<dbReference type="EMBL" id="BDGG01000001">
    <property type="protein sequence ID" value="GAU89697.1"/>
    <property type="molecule type" value="Genomic_DNA"/>
</dbReference>
<dbReference type="InterPro" id="IPR001680">
    <property type="entry name" value="WD40_rpt"/>
</dbReference>
<feature type="repeat" description="WD" evidence="3">
    <location>
        <begin position="426"/>
        <end position="459"/>
    </location>
</feature>
<dbReference type="Proteomes" id="UP000186922">
    <property type="component" value="Unassembled WGS sequence"/>
</dbReference>
<dbReference type="InterPro" id="IPR014906">
    <property type="entry name" value="PRP4-like"/>
</dbReference>
<protein>
    <recommendedName>
        <fullName evidence="5">Pre-mRNA processing factor 4 (PRP4)-like domain-containing protein</fullName>
    </recommendedName>
</protein>
<dbReference type="PROSITE" id="PS00678">
    <property type="entry name" value="WD_REPEATS_1"/>
    <property type="match status" value="1"/>
</dbReference>
<evidence type="ECO:0000256" key="2">
    <source>
        <dbReference type="ARBA" id="ARBA00022737"/>
    </source>
</evidence>
<dbReference type="PROSITE" id="PS50294">
    <property type="entry name" value="WD_REPEATS_REGION"/>
    <property type="match status" value="4"/>
</dbReference>
<sequence length="504" mass="56567">MSDEEDDFDHRPSFGAPRQDVLHFGTLDMAGANGKEAVVEDEPMEDGGKPADSVDLDQVPNTALEKYMAESELKKKAKLIHVPTDDAEINQMFRSVGEPICLHGEQKLDRIERLKKLLAVIGDIRQYQQQKEEEKSRKELDKQTWYHTGPDSLAAARVFIATYSLPRAKVRLERARETAKLPASQQMATIQEGQKKLRNFTNYSSQVGDNRPLSYCSFSPNSQLLATASWSGLCKLWSIPESNLLRTFRGHSNVMASAIVFHPFSTIGQSEDSLNLASCAVDGGVKFWNLNSDEPIGGLDSHKPHRVSRLAFHPSGRFLGSCCFDQSWRLYDLQAEEEVLFQEGHSKEVYCIAFQPDGSLAVTGGFDSYGRVWDLRTGRCVMFMEGHLKSILSVDCASNGYHIATASEDHTCMIWDLRQRGCIYKLPAHNQLVSSVHFEPNNGQHLVTASYDKTIKLWSSPHWSPPLKTLTGHDNKVMCACISPDQKYIASASYDRTFKLWAPE</sequence>
<dbReference type="PANTHER" id="PTHR19846">
    <property type="entry name" value="WD40 REPEAT PROTEIN"/>
    <property type="match status" value="1"/>
</dbReference>
<keyword evidence="7" id="KW-1185">Reference proteome</keyword>
<dbReference type="InterPro" id="IPR020472">
    <property type="entry name" value="WD40_PAC1"/>
</dbReference>
<evidence type="ECO:0000259" key="5">
    <source>
        <dbReference type="SMART" id="SM00500"/>
    </source>
</evidence>
<evidence type="ECO:0000313" key="7">
    <source>
        <dbReference type="Proteomes" id="UP000186922"/>
    </source>
</evidence>
<feature type="repeat" description="WD" evidence="3">
    <location>
        <begin position="384"/>
        <end position="425"/>
    </location>
</feature>
<gene>
    <name evidence="6" type="primary">RvY_02214-1</name>
    <name evidence="6" type="synonym">RvY_02214.1</name>
    <name evidence="6" type="ORF">RvY_02214</name>
</gene>